<gene>
    <name evidence="2" type="ORF">A2773_04500</name>
</gene>
<sequence>MYHISTNIFRKTQSKSPWDTQGFFMKEGLIAKIMYTLPKFYDWTTQFASLWNWEKWQSRVFEDITGTKVLEIGVGPGRLYLNLLKKGFDVEATEIRKGLADVARERARKAGFTPRIHLSSVYRLPFPENTFDDVVMTFVLGEIKELDRAIAEIKRVLKFGGKAVAVSICYPQDNNIIAKFILDIINKSEDFNLDRQFHTYFEKQGFSVKREDFGPFNILNKIVAVKK</sequence>
<dbReference type="AlphaFoldDB" id="A0A1F5ZSN0"/>
<dbReference type="Proteomes" id="UP000177383">
    <property type="component" value="Unassembled WGS sequence"/>
</dbReference>
<accession>A0A1F5ZSN0</accession>
<dbReference type="GO" id="GO:0008757">
    <property type="term" value="F:S-adenosylmethionine-dependent methyltransferase activity"/>
    <property type="evidence" value="ECO:0007669"/>
    <property type="project" value="InterPro"/>
</dbReference>
<name>A0A1F5ZSN0_9BACT</name>
<evidence type="ECO:0000313" key="3">
    <source>
        <dbReference type="Proteomes" id="UP000177383"/>
    </source>
</evidence>
<proteinExistence type="predicted"/>
<dbReference type="Pfam" id="PF08241">
    <property type="entry name" value="Methyltransf_11"/>
    <property type="match status" value="1"/>
</dbReference>
<dbReference type="PANTHER" id="PTHR45036:SF1">
    <property type="entry name" value="METHYLTRANSFERASE LIKE 7A"/>
    <property type="match status" value="1"/>
</dbReference>
<dbReference type="Gene3D" id="3.40.50.150">
    <property type="entry name" value="Vaccinia Virus protein VP39"/>
    <property type="match status" value="1"/>
</dbReference>
<dbReference type="InterPro" id="IPR029063">
    <property type="entry name" value="SAM-dependent_MTases_sf"/>
</dbReference>
<feature type="domain" description="Methyltransferase type 11" evidence="1">
    <location>
        <begin position="70"/>
        <end position="164"/>
    </location>
</feature>
<organism evidence="2 3">
    <name type="scientific">Candidatus Gottesmanbacteria bacterium RIFCSPHIGHO2_01_FULL_39_10</name>
    <dbReference type="NCBI Taxonomy" id="1798375"/>
    <lineage>
        <taxon>Bacteria</taxon>
        <taxon>Candidatus Gottesmaniibacteriota</taxon>
    </lineage>
</organism>
<comment type="caution">
    <text evidence="2">The sequence shown here is derived from an EMBL/GenBank/DDBJ whole genome shotgun (WGS) entry which is preliminary data.</text>
</comment>
<dbReference type="EMBL" id="MFJE01000005">
    <property type="protein sequence ID" value="OGG15122.1"/>
    <property type="molecule type" value="Genomic_DNA"/>
</dbReference>
<dbReference type="InterPro" id="IPR052356">
    <property type="entry name" value="Thiol_S-MT"/>
</dbReference>
<dbReference type="CDD" id="cd02440">
    <property type="entry name" value="AdoMet_MTases"/>
    <property type="match status" value="1"/>
</dbReference>
<evidence type="ECO:0000313" key="2">
    <source>
        <dbReference type="EMBL" id="OGG15122.1"/>
    </source>
</evidence>
<reference evidence="2 3" key="1">
    <citation type="journal article" date="2016" name="Nat. Commun.">
        <title>Thousands of microbial genomes shed light on interconnected biogeochemical processes in an aquifer system.</title>
        <authorList>
            <person name="Anantharaman K."/>
            <person name="Brown C.T."/>
            <person name="Hug L.A."/>
            <person name="Sharon I."/>
            <person name="Castelle C.J."/>
            <person name="Probst A.J."/>
            <person name="Thomas B.C."/>
            <person name="Singh A."/>
            <person name="Wilkins M.J."/>
            <person name="Karaoz U."/>
            <person name="Brodie E.L."/>
            <person name="Williams K.H."/>
            <person name="Hubbard S.S."/>
            <person name="Banfield J.F."/>
        </authorList>
    </citation>
    <scope>NUCLEOTIDE SEQUENCE [LARGE SCALE GENOMIC DNA]</scope>
</reference>
<dbReference type="STRING" id="1798375.A2773_04500"/>
<dbReference type="SUPFAM" id="SSF53335">
    <property type="entry name" value="S-adenosyl-L-methionine-dependent methyltransferases"/>
    <property type="match status" value="1"/>
</dbReference>
<dbReference type="InterPro" id="IPR013216">
    <property type="entry name" value="Methyltransf_11"/>
</dbReference>
<dbReference type="PANTHER" id="PTHR45036">
    <property type="entry name" value="METHYLTRANSFERASE LIKE 7B"/>
    <property type="match status" value="1"/>
</dbReference>
<protein>
    <recommendedName>
        <fullName evidence="1">Methyltransferase type 11 domain-containing protein</fullName>
    </recommendedName>
</protein>
<evidence type="ECO:0000259" key="1">
    <source>
        <dbReference type="Pfam" id="PF08241"/>
    </source>
</evidence>